<gene>
    <name evidence="2" type="ORF">KA717_24120</name>
</gene>
<dbReference type="InterPro" id="IPR025093">
    <property type="entry name" value="DUF4020"/>
</dbReference>
<dbReference type="EMBL" id="CP073041">
    <property type="protein sequence ID" value="UXE59030.1"/>
    <property type="molecule type" value="Genomic_DNA"/>
</dbReference>
<dbReference type="KEGG" id="wna:KA717_24120"/>
<evidence type="ECO:0000313" key="2">
    <source>
        <dbReference type="EMBL" id="UXE59030.1"/>
    </source>
</evidence>
<organism evidence="2">
    <name type="scientific">Woronichinia naegeliana WA131</name>
    <dbReference type="NCBI Taxonomy" id="2824559"/>
    <lineage>
        <taxon>Bacteria</taxon>
        <taxon>Bacillati</taxon>
        <taxon>Cyanobacteriota</taxon>
        <taxon>Cyanophyceae</taxon>
        <taxon>Synechococcales</taxon>
        <taxon>Coelosphaeriaceae</taxon>
        <taxon>Woronichinia</taxon>
    </lineage>
</organism>
<evidence type="ECO:0000259" key="1">
    <source>
        <dbReference type="Pfam" id="PF13212"/>
    </source>
</evidence>
<dbReference type="Pfam" id="PF13212">
    <property type="entry name" value="DUF4020"/>
    <property type="match status" value="1"/>
</dbReference>
<dbReference type="Gene3D" id="3.40.50.1220">
    <property type="entry name" value="TPP-binding domain"/>
    <property type="match status" value="1"/>
</dbReference>
<protein>
    <submittedName>
        <fullName evidence="2">DUF4020 domain-containing protein</fullName>
    </submittedName>
</protein>
<dbReference type="Proteomes" id="UP001065613">
    <property type="component" value="Chromosome"/>
</dbReference>
<name>A0A977KUZ0_9CYAN</name>
<accession>A0A977KUZ0</accession>
<dbReference type="Pfam" id="PF13289">
    <property type="entry name" value="SIR2_2"/>
    <property type="match status" value="1"/>
</dbReference>
<dbReference type="InterPro" id="IPR029035">
    <property type="entry name" value="DHS-like_NAD/FAD-binding_dom"/>
</dbReference>
<dbReference type="AlphaFoldDB" id="A0A977KUZ0"/>
<feature type="domain" description="DUF4020" evidence="1">
    <location>
        <begin position="1033"/>
        <end position="1167"/>
    </location>
</feature>
<proteinExistence type="predicted"/>
<sequence length="1187" mass="138775">MLFGSVEIPEALLEALQNNKLVVFAGAGVSMGEPANYPGFGKLAEDINNNTLPLPINEKGSWDEPIDRFLGRLENLINVKNIARSLLKKTEAEPTILHRELLNLFKTPDQVRLVTTNFDCLFNKYAENSWKQNDLDYYYAPALPLGNDFTGIVYLHGSVLKDEKRIVITDKDFGRAYLTEGWARNFLQAMFSEYTVLFIGYSYTDPVVPYLTRGLPPSSNNSRFAFISDSDDPTRWEHLDIQPVTYSNKNRHEALGICLQSWVEHIEMGALKHEHRIKEIVSSPSPPLESKDLSYLENTLTDTAKIGHFTKHCNKTLDWLSWVDKQGVFNELFQLNSPVSDISSQMSEWLAQYIVDYPEETLIFFQSKGIFLSHQLWRLFFDKIWRTNDARMEPNIFLRWIIFLLHDCQVQYQSSFINHVFKKCKYPDDKQAALLLFEYLTKPQWANSHRISLVGDCCWLKKSWKDFFKPNLSGFAINLEPIVTSHLQKASWMTNAIYRDNENFCFLSGFRLTIEPYQDDSDYRIRDIDILIDATRDILENLLIETPDYAHGVIEGWNISGIRILRRLAIHGIIKSTQLSSDEKIQWLIKNDLIINYSSFQDEISRLLKNAYLLASNTTHQSLLQQIEGLHDPVNNQDKNYSIYSENHDYFLILKQLHELSPECDLVTQKFENIKQAFADVESERHPNIAYTPITAEELLQKNLADTDTIDWLLTYDEQVNWSLKRGYLLEEIQKAVIQNFEWSYQLAKAIQERQDWSSDIWRVILLGWQKSKFTEEQWEQTLSFFINHPQLYIFRDRIVDLLNIRQEQSEIPLSCFSLVKELTESLWEIGKNNPQRVREDFDWLFQAINNDGGKITFLWLRMLSKEQQNLEKVTQKIPHDYQVNFNKILEGEDYQAELGRVILCSQLNFLFSLDSNWTRENIIPLFAWKTEKKQAQQAWCGFLMWGKCNEQILSDLMPLYKQTFSHLVVDLSDREDALDFCKQIVSILIYASPSLFDKGNQGKLTFISDFIKQVDSKIREQFSWTIYSSLGNMQKDSIKKLWNEWLKTYWQERNIGRPVSLESDELKKMVNWLIYLKPVFNEAVDLLCESLISADNGLINSFDIHQLSEDRYYATLYPEALTKLLLHLLKNTSPNQILHFNYIEKIFRQLVETEVPRGELCKICDELSRLICPNALELSQLLNNEE</sequence>
<dbReference type="SUPFAM" id="SSF52467">
    <property type="entry name" value="DHS-like NAD/FAD-binding domain"/>
    <property type="match status" value="1"/>
</dbReference>
<reference evidence="2" key="1">
    <citation type="submission" date="2021-04" db="EMBL/GenBank/DDBJ databases">
        <title>Genome sequence of Woronichinia naegeliana from Washington state freshwater lake bloom.</title>
        <authorList>
            <person name="Dreher T.W."/>
        </authorList>
    </citation>
    <scope>NUCLEOTIDE SEQUENCE</scope>
    <source>
        <strain evidence="2">WA131</strain>
    </source>
</reference>